<keyword evidence="3" id="KW-1185">Reference proteome</keyword>
<gene>
    <name evidence="2" type="ORF">RCOM_0684730</name>
</gene>
<feature type="compositionally biased region" description="Polar residues" evidence="1">
    <location>
        <begin position="36"/>
        <end position="46"/>
    </location>
</feature>
<dbReference type="Proteomes" id="UP000008311">
    <property type="component" value="Unassembled WGS sequence"/>
</dbReference>
<feature type="compositionally biased region" description="Acidic residues" evidence="1">
    <location>
        <begin position="11"/>
        <end position="28"/>
    </location>
</feature>
<reference evidence="3" key="1">
    <citation type="journal article" date="2010" name="Nat. Biotechnol.">
        <title>Draft genome sequence of the oilseed species Ricinus communis.</title>
        <authorList>
            <person name="Chan A.P."/>
            <person name="Crabtree J."/>
            <person name="Zhao Q."/>
            <person name="Lorenzi H."/>
            <person name="Orvis J."/>
            <person name="Puiu D."/>
            <person name="Melake-Berhan A."/>
            <person name="Jones K.M."/>
            <person name="Redman J."/>
            <person name="Chen G."/>
            <person name="Cahoon E.B."/>
            <person name="Gedil M."/>
            <person name="Stanke M."/>
            <person name="Haas B.J."/>
            <person name="Wortman J.R."/>
            <person name="Fraser-Liggett C.M."/>
            <person name="Ravel J."/>
            <person name="Rabinowicz P.D."/>
        </authorList>
    </citation>
    <scope>NUCLEOTIDE SEQUENCE [LARGE SCALE GENOMIC DNA]</scope>
    <source>
        <strain evidence="3">cv. Hale</strain>
    </source>
</reference>
<evidence type="ECO:0000313" key="2">
    <source>
        <dbReference type="EMBL" id="EEF33200.1"/>
    </source>
</evidence>
<evidence type="ECO:0000313" key="3">
    <source>
        <dbReference type="Proteomes" id="UP000008311"/>
    </source>
</evidence>
<dbReference type="AlphaFoldDB" id="B9ST67"/>
<protein>
    <submittedName>
        <fullName evidence="2">Uncharacterized protein</fullName>
    </submittedName>
</protein>
<dbReference type="EMBL" id="EQ974122">
    <property type="protein sequence ID" value="EEF33200.1"/>
    <property type="molecule type" value="Genomic_DNA"/>
</dbReference>
<evidence type="ECO:0000256" key="1">
    <source>
        <dbReference type="SAM" id="MobiDB-lite"/>
    </source>
</evidence>
<organism evidence="2 3">
    <name type="scientific">Ricinus communis</name>
    <name type="common">Castor bean</name>
    <dbReference type="NCBI Taxonomy" id="3988"/>
    <lineage>
        <taxon>Eukaryota</taxon>
        <taxon>Viridiplantae</taxon>
        <taxon>Streptophyta</taxon>
        <taxon>Embryophyta</taxon>
        <taxon>Tracheophyta</taxon>
        <taxon>Spermatophyta</taxon>
        <taxon>Magnoliopsida</taxon>
        <taxon>eudicotyledons</taxon>
        <taxon>Gunneridae</taxon>
        <taxon>Pentapetalae</taxon>
        <taxon>rosids</taxon>
        <taxon>fabids</taxon>
        <taxon>Malpighiales</taxon>
        <taxon>Euphorbiaceae</taxon>
        <taxon>Acalyphoideae</taxon>
        <taxon>Acalypheae</taxon>
        <taxon>Ricinus</taxon>
    </lineage>
</organism>
<feature type="compositionally biased region" description="Basic and acidic residues" evidence="1">
    <location>
        <begin position="1"/>
        <end position="10"/>
    </location>
</feature>
<feature type="region of interest" description="Disordered" evidence="1">
    <location>
        <begin position="1"/>
        <end position="76"/>
    </location>
</feature>
<sequence length="76" mass="8782">MAISEHHQEGEDYSETEGSDYSDSDFEMDPNYSILEDTQSQLSNLSIEKKPKSRERPRRRGLEGHSMSVYNNTCTH</sequence>
<dbReference type="InParanoid" id="B9ST67"/>
<accession>B9ST67</accession>
<name>B9ST67_RICCO</name>
<proteinExistence type="predicted"/>